<dbReference type="WBParaSite" id="JU765_v2.g2124.t1">
    <property type="protein sequence ID" value="JU765_v2.g2124.t1"/>
    <property type="gene ID" value="JU765_v2.g2124"/>
</dbReference>
<protein>
    <submittedName>
        <fullName evidence="2">Regulator of microtubule dynamics protein 1</fullName>
    </submittedName>
</protein>
<reference evidence="2" key="1">
    <citation type="submission" date="2022-11" db="UniProtKB">
        <authorList>
            <consortium name="WormBaseParasite"/>
        </authorList>
    </citation>
    <scope>IDENTIFICATION</scope>
</reference>
<organism evidence="1 2">
    <name type="scientific">Panagrolaimus sp. JU765</name>
    <dbReference type="NCBI Taxonomy" id="591449"/>
    <lineage>
        <taxon>Eukaryota</taxon>
        <taxon>Metazoa</taxon>
        <taxon>Ecdysozoa</taxon>
        <taxon>Nematoda</taxon>
        <taxon>Chromadorea</taxon>
        <taxon>Rhabditida</taxon>
        <taxon>Tylenchina</taxon>
        <taxon>Panagrolaimomorpha</taxon>
        <taxon>Panagrolaimoidea</taxon>
        <taxon>Panagrolaimidae</taxon>
        <taxon>Panagrolaimus</taxon>
    </lineage>
</organism>
<name>A0AC34QZK1_9BILA</name>
<proteinExistence type="predicted"/>
<sequence length="308" mass="35342">MTSRIFTQRFASTFRIFGATFQRKFAQGANSGLKIGRNVAFFTGGSTTFALSLFGSSSDKLKPGTEPSLELTLREADAFYESYMIDNCWGILRRFERTSNPELLWRLARVLTEKAKLTANKEEKKTLLLEALEYAEKALANETATGCFGAHKWYAIIINYVGELEGTKSQIRRSYDMKVHLERALEINPLDATTWHILGVWHFTFADMPTYQRLAAKAIFGTPPSSTYEEALRHFERAETIQPGFYKANNFYLGEVYDRMGQKDKAIEHYKKAFHGPIITKDDHDSHEKALNRLKKFGFDEKKLLDRE</sequence>
<evidence type="ECO:0000313" key="1">
    <source>
        <dbReference type="Proteomes" id="UP000887576"/>
    </source>
</evidence>
<dbReference type="Proteomes" id="UP000887576">
    <property type="component" value="Unplaced"/>
</dbReference>
<evidence type="ECO:0000313" key="2">
    <source>
        <dbReference type="WBParaSite" id="JU765_v2.g2124.t1"/>
    </source>
</evidence>
<accession>A0AC34QZK1</accession>